<dbReference type="PANTHER" id="PTHR31061">
    <property type="entry name" value="LD22376P"/>
    <property type="match status" value="1"/>
</dbReference>
<feature type="transmembrane region" description="Helical" evidence="1">
    <location>
        <begin position="245"/>
        <end position="263"/>
    </location>
</feature>
<gene>
    <name evidence="2" type="ORF">SBA1_630054</name>
</gene>
<evidence type="ECO:0000313" key="2">
    <source>
        <dbReference type="EMBL" id="SPF46105.1"/>
    </source>
</evidence>
<feature type="transmembrane region" description="Helical" evidence="1">
    <location>
        <begin position="347"/>
        <end position="365"/>
    </location>
</feature>
<evidence type="ECO:0000313" key="3">
    <source>
        <dbReference type="Proteomes" id="UP000238701"/>
    </source>
</evidence>
<keyword evidence="1" id="KW-1133">Transmembrane helix</keyword>
<dbReference type="Proteomes" id="UP000238701">
    <property type="component" value="Unassembled WGS sequence"/>
</dbReference>
<organism evidence="2 3">
    <name type="scientific">Candidatus Sulfotelmatobacter kueseliae</name>
    <dbReference type="NCBI Taxonomy" id="2042962"/>
    <lineage>
        <taxon>Bacteria</taxon>
        <taxon>Pseudomonadati</taxon>
        <taxon>Acidobacteriota</taxon>
        <taxon>Terriglobia</taxon>
        <taxon>Terriglobales</taxon>
        <taxon>Candidatus Korobacteraceae</taxon>
        <taxon>Candidatus Sulfotelmatobacter</taxon>
    </lineage>
</organism>
<feature type="transmembrane region" description="Helical" evidence="1">
    <location>
        <begin position="164"/>
        <end position="180"/>
    </location>
</feature>
<dbReference type="OrthoDB" id="9788724at2"/>
<feature type="transmembrane region" description="Helical" evidence="1">
    <location>
        <begin position="275"/>
        <end position="294"/>
    </location>
</feature>
<keyword evidence="1" id="KW-0812">Transmembrane</keyword>
<evidence type="ECO:0000256" key="1">
    <source>
        <dbReference type="SAM" id="Phobius"/>
    </source>
</evidence>
<reference evidence="3" key="1">
    <citation type="submission" date="2018-02" db="EMBL/GenBank/DDBJ databases">
        <authorList>
            <person name="Hausmann B."/>
        </authorList>
    </citation>
    <scope>NUCLEOTIDE SEQUENCE [LARGE SCALE GENOMIC DNA]</scope>
    <source>
        <strain evidence="3">Peat soil MAG SbA1</strain>
    </source>
</reference>
<proteinExistence type="predicted"/>
<name>A0A2U3L2F3_9BACT</name>
<keyword evidence="1" id="KW-0472">Membrane</keyword>
<sequence length="373" mass="41735">MSSTISAVFVEPGPANQSPETKPAPRDLALDAYRGFIMLLLVSEGFGFTKLSNHPAYQAIARQFDHRDWGGAVFWDLVMPAFLFMVGVAMTYSFGRRIEEGADRSKLLRHLVKRAGILTVTSWIIISVETNHLHLQAHNVLIQVAATSLVCFFLMQLPFSYQMGAAVLLLAFHSSLYLIFPGPDGAFQRVTNFGAVLDRGIMGHNYRMAPCVNLNTIPEVVNVLIGIWIGNLLRSPRSLSEKFKWMIGGMLIAFAAGLALSPIVPINKWLWTASYALYTSGWAIFGLILFYLLVEIFNIRRPMFFLVVVGMNSLFVYCVGEILHGWLDQSVGVLTGRFLYIGELAPVAQACAVLAVIWYLSYWLYQHKIFIRA</sequence>
<feature type="transmembrane region" description="Helical" evidence="1">
    <location>
        <begin position="111"/>
        <end position="128"/>
    </location>
</feature>
<dbReference type="EMBL" id="OMOD01000159">
    <property type="protein sequence ID" value="SPF46105.1"/>
    <property type="molecule type" value="Genomic_DNA"/>
</dbReference>
<feature type="transmembrane region" description="Helical" evidence="1">
    <location>
        <begin position="303"/>
        <end position="327"/>
    </location>
</feature>
<feature type="transmembrane region" description="Helical" evidence="1">
    <location>
        <begin position="69"/>
        <end position="90"/>
    </location>
</feature>
<accession>A0A2U3L2F3</accession>
<protein>
    <submittedName>
        <fullName evidence="2">Uncharacterized protein</fullName>
    </submittedName>
</protein>
<dbReference type="AlphaFoldDB" id="A0A2U3L2F3"/>
<dbReference type="PANTHER" id="PTHR31061:SF24">
    <property type="entry name" value="LD22376P"/>
    <property type="match status" value="1"/>
</dbReference>